<dbReference type="GO" id="GO:0043047">
    <property type="term" value="F:single-stranded telomeric DNA binding"/>
    <property type="evidence" value="ECO:0007669"/>
    <property type="project" value="TreeGrafter"/>
</dbReference>
<keyword evidence="4" id="KW-0862">Zinc</keyword>
<dbReference type="InterPro" id="IPR031657">
    <property type="entry name" value="REPA_OB_2"/>
</dbReference>
<accession>A0A9Q0V6H8</accession>
<evidence type="ECO:0000259" key="6">
    <source>
        <dbReference type="Pfam" id="PF16900"/>
    </source>
</evidence>
<dbReference type="GO" id="GO:0000724">
    <property type="term" value="P:double-strand break repair via homologous recombination"/>
    <property type="evidence" value="ECO:0007669"/>
    <property type="project" value="TreeGrafter"/>
</dbReference>
<dbReference type="AlphaFoldDB" id="A0A9Q0V6H8"/>
<keyword evidence="8" id="KW-1185">Reference proteome</keyword>
<dbReference type="EMBL" id="JAPFFL010000002">
    <property type="protein sequence ID" value="KAJ6742717.1"/>
    <property type="molecule type" value="Genomic_DNA"/>
</dbReference>
<dbReference type="PANTHER" id="PTHR23273:SF47">
    <property type="entry name" value="REPLICATION PROTEIN A 70 KDA DNA-BINDING SUBUNIT A"/>
    <property type="match status" value="1"/>
</dbReference>
<dbReference type="OrthoDB" id="1751331at2759"/>
<name>A0A9Q0V6H8_SALVM</name>
<dbReference type="GO" id="GO:0005662">
    <property type="term" value="C:DNA replication factor A complex"/>
    <property type="evidence" value="ECO:0007669"/>
    <property type="project" value="TreeGrafter"/>
</dbReference>
<dbReference type="GO" id="GO:0006289">
    <property type="term" value="P:nucleotide-excision repair"/>
    <property type="evidence" value="ECO:0007669"/>
    <property type="project" value="TreeGrafter"/>
</dbReference>
<reference evidence="7" key="1">
    <citation type="submission" date="2022-11" db="EMBL/GenBank/DDBJ databases">
        <authorList>
            <person name="Hyden B.L."/>
            <person name="Feng K."/>
            <person name="Yates T."/>
            <person name="Jawdy S."/>
            <person name="Smart L.B."/>
            <person name="Muchero W."/>
        </authorList>
    </citation>
    <scope>NUCLEOTIDE SEQUENCE</scope>
    <source>
        <tissue evidence="7">Shoot tip</tissue>
    </source>
</reference>
<gene>
    <name evidence="7" type="ORF">OIU85_016767</name>
</gene>
<comment type="caution">
    <text evidence="7">The sequence shown here is derived from an EMBL/GenBank/DDBJ whole genome shotgun (WGS) entry which is preliminary data.</text>
</comment>
<evidence type="ECO:0000313" key="8">
    <source>
        <dbReference type="Proteomes" id="UP001151529"/>
    </source>
</evidence>
<dbReference type="InterPro" id="IPR012340">
    <property type="entry name" value="NA-bd_OB-fold"/>
</dbReference>
<dbReference type="Proteomes" id="UP001151529">
    <property type="component" value="Chromosome 6"/>
</dbReference>
<dbReference type="CDD" id="cd04475">
    <property type="entry name" value="RPA1_DBD_B"/>
    <property type="match status" value="1"/>
</dbReference>
<keyword evidence="2" id="KW-0479">Metal-binding</keyword>
<dbReference type="GO" id="GO:0051321">
    <property type="term" value="P:meiotic cell cycle"/>
    <property type="evidence" value="ECO:0007669"/>
    <property type="project" value="TreeGrafter"/>
</dbReference>
<dbReference type="FunFam" id="2.40.50.140:FF:000041">
    <property type="entry name" value="Replication protein A subunit"/>
    <property type="match status" value="1"/>
</dbReference>
<feature type="domain" description="Replication protein A OB" evidence="6">
    <location>
        <begin position="137"/>
        <end position="238"/>
    </location>
</feature>
<dbReference type="GO" id="GO:0007004">
    <property type="term" value="P:telomere maintenance via telomerase"/>
    <property type="evidence" value="ECO:0007669"/>
    <property type="project" value="TreeGrafter"/>
</dbReference>
<evidence type="ECO:0000256" key="5">
    <source>
        <dbReference type="ARBA" id="ARBA00023125"/>
    </source>
</evidence>
<keyword evidence="5" id="KW-0238">DNA-binding</keyword>
<evidence type="ECO:0000256" key="4">
    <source>
        <dbReference type="ARBA" id="ARBA00022833"/>
    </source>
</evidence>
<evidence type="ECO:0000256" key="2">
    <source>
        <dbReference type="ARBA" id="ARBA00022723"/>
    </source>
</evidence>
<evidence type="ECO:0000313" key="7">
    <source>
        <dbReference type="EMBL" id="KAJ6742717.1"/>
    </source>
</evidence>
<dbReference type="GO" id="GO:0008270">
    <property type="term" value="F:zinc ion binding"/>
    <property type="evidence" value="ECO:0007669"/>
    <property type="project" value="UniProtKB-KW"/>
</dbReference>
<keyword evidence="3" id="KW-0863">Zinc-finger</keyword>
<organism evidence="7 8">
    <name type="scientific">Salix viminalis</name>
    <name type="common">Common osier</name>
    <name type="synonym">Basket willow</name>
    <dbReference type="NCBI Taxonomy" id="40686"/>
    <lineage>
        <taxon>Eukaryota</taxon>
        <taxon>Viridiplantae</taxon>
        <taxon>Streptophyta</taxon>
        <taxon>Embryophyta</taxon>
        <taxon>Tracheophyta</taxon>
        <taxon>Spermatophyta</taxon>
        <taxon>Magnoliopsida</taxon>
        <taxon>eudicotyledons</taxon>
        <taxon>Gunneridae</taxon>
        <taxon>Pentapetalae</taxon>
        <taxon>rosids</taxon>
        <taxon>fabids</taxon>
        <taxon>Malpighiales</taxon>
        <taxon>Salicaceae</taxon>
        <taxon>Saliceae</taxon>
        <taxon>Salix</taxon>
    </lineage>
</organism>
<dbReference type="Gene3D" id="2.40.50.140">
    <property type="entry name" value="Nucleic acid-binding proteins"/>
    <property type="match status" value="2"/>
</dbReference>
<dbReference type="SUPFAM" id="SSF50249">
    <property type="entry name" value="Nucleic acid-binding proteins"/>
    <property type="match status" value="2"/>
</dbReference>
<dbReference type="GO" id="GO:0003684">
    <property type="term" value="F:damaged DNA binding"/>
    <property type="evidence" value="ECO:0007669"/>
    <property type="project" value="TreeGrafter"/>
</dbReference>
<protein>
    <submittedName>
        <fullName evidence="7">REPLICATION FACTOR A 1 RFA1</fullName>
    </submittedName>
</protein>
<comment type="similarity">
    <text evidence="1">Belongs to the replication factor A protein 1 family.</text>
</comment>
<reference evidence="7" key="2">
    <citation type="journal article" date="2023" name="Int. J. Mol. Sci.">
        <title>De Novo Assembly and Annotation of 11 Diverse Shrub Willow (Salix) Genomes Reveals Novel Gene Organization in Sex-Linked Regions.</title>
        <authorList>
            <person name="Hyden B."/>
            <person name="Feng K."/>
            <person name="Yates T.B."/>
            <person name="Jawdy S."/>
            <person name="Cereghino C."/>
            <person name="Smart L.B."/>
            <person name="Muchero W."/>
        </authorList>
    </citation>
    <scope>NUCLEOTIDE SEQUENCE [LARGE SCALE GENOMIC DNA]</scope>
    <source>
        <tissue evidence="7">Shoot tip</tissue>
    </source>
</reference>
<evidence type="ECO:0000256" key="1">
    <source>
        <dbReference type="ARBA" id="ARBA00005690"/>
    </source>
</evidence>
<evidence type="ECO:0000256" key="3">
    <source>
        <dbReference type="ARBA" id="ARBA00022771"/>
    </source>
</evidence>
<dbReference type="PANTHER" id="PTHR23273">
    <property type="entry name" value="REPLICATION FACTOR A 1, RFA1"/>
    <property type="match status" value="1"/>
</dbReference>
<proteinExistence type="inferred from homology"/>
<sequence length="350" mass="39529">MQIYPMHPACSESQNHGGNLEGCAEFLTDCSTHSKLQKSLCSYEEQAPARIIPINALNPYQERWAIKGRVTAKGDLCCYNNTQGDGKVFYCDLLDSEGGQIRVACFNAVVDCFYDVMEVGYLISKDSSIPQQQFKPISEIEISENNSILDVFRVVVFVNPSFPLLRKNGMETQERILNLKDGSGRTADYQFGEILATREGQKLKEMVDSGVFPVKAGKVSDFNGKSLGTILYSAQLFINPDIPEAHAVKDWFDHGERDIAWSLLQVQIQDYTRLTWVTAFQDSVEETLGYPAKILYMKLKIKEEMYGDDCQASICFYAPFRLRRVPCVCNILQIEFYQQTLSVVHLVGIV</sequence>
<dbReference type="Pfam" id="PF16900">
    <property type="entry name" value="REPA_OB_2"/>
    <property type="match status" value="1"/>
</dbReference>
<dbReference type="CDD" id="cd04474">
    <property type="entry name" value="RPA1_DBD_A"/>
    <property type="match status" value="1"/>
</dbReference>